<evidence type="ECO:0000313" key="3">
    <source>
        <dbReference type="EMBL" id="ADO68698.1"/>
    </source>
</evidence>
<keyword evidence="2" id="KW-1133">Transmembrane helix</keyword>
<organism evidence="4 6">
    <name type="scientific">Stigmatella aurantiaca (strain DW4/3-1)</name>
    <dbReference type="NCBI Taxonomy" id="378806"/>
    <lineage>
        <taxon>Bacteria</taxon>
        <taxon>Pseudomonadati</taxon>
        <taxon>Myxococcota</taxon>
        <taxon>Myxococcia</taxon>
        <taxon>Myxococcales</taxon>
        <taxon>Cystobacterineae</taxon>
        <taxon>Archangiaceae</taxon>
        <taxon>Stigmatella</taxon>
    </lineage>
</organism>
<dbReference type="EMBL" id="CP002271">
    <property type="protein sequence ID" value="ADO68698.1"/>
    <property type="molecule type" value="Genomic_DNA"/>
</dbReference>
<reference evidence="3 5" key="2">
    <citation type="journal article" date="2011" name="Mol. Biol. Evol.">
        <title>Comparative genomic analysis of fruiting body formation in Myxococcales.</title>
        <authorList>
            <person name="Huntley S."/>
            <person name="Hamann N."/>
            <person name="Wegener-Feldbrugge S."/>
            <person name="Treuner-Lange A."/>
            <person name="Kube M."/>
            <person name="Reinhardt R."/>
            <person name="Klages S."/>
            <person name="Muller R."/>
            <person name="Ronning C.M."/>
            <person name="Nierman W.C."/>
            <person name="Sogaard-Andersen L."/>
        </authorList>
    </citation>
    <scope>NUCLEOTIDE SEQUENCE [LARGE SCALE GENOMIC DNA]</scope>
    <source>
        <strain evidence="3 5">DW4/3-1</strain>
    </source>
</reference>
<dbReference type="Proteomes" id="UP000001351">
    <property type="component" value="Chromosome"/>
</dbReference>
<name>Q096L0_STIAD</name>
<sequence>MAGGGLKVGDVYVVVTAAVGEFTKSMRQVVKDVAETADKVAQLGEKIGQIGAVVSAGLYGALAAAASFDKSVTERMDRIKLVFTNVGAAIGDAVLPYLERLSDALEHALGWFQRLDPSVKEGIGSFLVWGTAAGLAGGALGKVAGVAKTAAEAFNYFVIPALGSAGRSVVSFSALMRGAGPEAETALKRVARGADQVDASFLTAFRNAAARVLLIGAPIAAVAAAVAALVLLAGALYKAWNDSSTGMRATFQSLWQTVAGWAAQAGEFFGRVFRGLADTVTEWARSTLDAYAFVVRNLARIGAPMARALNLEGAADALDSFRDLTGAALGGALKGLVTDSTKTLATGLGGIWEGVSYGAGYAFDGVKALGSDTADYLQKRFGDVFGDVLGGPKGILRKPDDTKEIDVASVGSFDATAFIKRASNTTGILEEIAIRKAKELADALARAADEAKQALTQKFTQAFGRVSDLIQDFQEGFAAGGIWGGIGAVAADLLSQSATFASLIQMATNYIQTVANVIGSVLAPVLPLVASVFNMVTPLLESLVPVLTAILAPLQAIAPVFELLGVLFRGLAPVVSILGQILVVLVEPLTLLAGPIMKAFFAVVRILAIGILYVIKGVGTVWNALVGFVQSVFKALSKIPLIGGAFKGMVKDLEKMKVPMDEVNGALDTLKNTSYESAAANSAASVATWQNAEATQRATEALTNVPQGFKVALARLTSQDPVIGSPTAPLSPSPLSPSPAAPVSGAGNVTVGQIVVEGVEDPEETARSVWNEIRREQNRRRGTSEWLTGRY</sequence>
<accession>Q096L0</accession>
<dbReference type="HOGENOM" id="CLU_311191_0_0_7"/>
<feature type="transmembrane region" description="Helical" evidence="2">
    <location>
        <begin position="514"/>
        <end position="536"/>
    </location>
</feature>
<evidence type="ECO:0000313" key="4">
    <source>
        <dbReference type="EMBL" id="EAU67671.1"/>
    </source>
</evidence>
<evidence type="ECO:0000256" key="2">
    <source>
        <dbReference type="SAM" id="Phobius"/>
    </source>
</evidence>
<dbReference type="EMBL" id="AAMD01000029">
    <property type="protein sequence ID" value="EAU67671.1"/>
    <property type="molecule type" value="Genomic_DNA"/>
</dbReference>
<dbReference type="OrthoDB" id="5385343at2"/>
<dbReference type="RefSeq" id="WP_002612811.1">
    <property type="nucleotide sequence ID" value="NC_014623.1"/>
</dbReference>
<feature type="transmembrane region" description="Helical" evidence="2">
    <location>
        <begin position="567"/>
        <end position="586"/>
    </location>
</feature>
<feature type="transmembrane region" description="Helical" evidence="2">
    <location>
        <begin position="212"/>
        <end position="237"/>
    </location>
</feature>
<proteinExistence type="predicted"/>
<dbReference type="STRING" id="378806.STAUR_0894"/>
<dbReference type="eggNOG" id="COG5412">
    <property type="taxonomic scope" value="Bacteria"/>
</dbReference>
<feature type="compositionally biased region" description="Pro residues" evidence="1">
    <location>
        <begin position="729"/>
        <end position="740"/>
    </location>
</feature>
<feature type="transmembrane region" description="Helical" evidence="2">
    <location>
        <begin position="543"/>
        <end position="561"/>
    </location>
</feature>
<protein>
    <submittedName>
        <fullName evidence="3">Phage tail-like protein</fullName>
    </submittedName>
</protein>
<keyword evidence="2" id="KW-0472">Membrane</keyword>
<evidence type="ECO:0000256" key="1">
    <source>
        <dbReference type="SAM" id="MobiDB-lite"/>
    </source>
</evidence>
<keyword evidence="5" id="KW-1185">Reference proteome</keyword>
<dbReference type="KEGG" id="sur:STAUR_0894"/>
<dbReference type="Proteomes" id="UP000032702">
    <property type="component" value="Unassembled WGS sequence"/>
</dbReference>
<keyword evidence="2" id="KW-0812">Transmembrane</keyword>
<evidence type="ECO:0000313" key="6">
    <source>
        <dbReference type="Proteomes" id="UP000032702"/>
    </source>
</evidence>
<reference evidence="4 6" key="1">
    <citation type="submission" date="2006-04" db="EMBL/GenBank/DDBJ databases">
        <authorList>
            <person name="Nierman W.C."/>
        </authorList>
    </citation>
    <scope>NUCLEOTIDE SEQUENCE [LARGE SCALE GENOMIC DNA]</scope>
    <source>
        <strain evidence="4 6">DW4/3-1</strain>
    </source>
</reference>
<dbReference type="AlphaFoldDB" id="Q096L0"/>
<feature type="region of interest" description="Disordered" evidence="1">
    <location>
        <begin position="723"/>
        <end position="746"/>
    </location>
</feature>
<gene>
    <name evidence="3" type="ordered locus">STAUR_0894</name>
    <name evidence="4" type="ORF">STIAU_0598</name>
</gene>
<evidence type="ECO:0000313" key="5">
    <source>
        <dbReference type="Proteomes" id="UP000001351"/>
    </source>
</evidence>